<evidence type="ECO:0000313" key="3">
    <source>
        <dbReference type="EMBL" id="AGA89917.1"/>
    </source>
</evidence>
<dbReference type="SUPFAM" id="SSF53300">
    <property type="entry name" value="vWA-like"/>
    <property type="match status" value="1"/>
</dbReference>
<dbReference type="PANTHER" id="PTHR22550">
    <property type="entry name" value="SPORE GERMINATION PROTEIN"/>
    <property type="match status" value="1"/>
</dbReference>
<dbReference type="AlphaFoldDB" id="L0GVQ3"/>
<evidence type="ECO:0000313" key="4">
    <source>
        <dbReference type="Proteomes" id="UP000010816"/>
    </source>
</evidence>
<keyword evidence="4" id="KW-1185">Reference proteome</keyword>
<protein>
    <submittedName>
        <fullName evidence="3">von Willebrand factor type A-like protein</fullName>
    </submittedName>
</protein>
<dbReference type="SMART" id="SM00327">
    <property type="entry name" value="VWA"/>
    <property type="match status" value="1"/>
</dbReference>
<dbReference type="PROSITE" id="PS50234">
    <property type="entry name" value="VWFA"/>
    <property type="match status" value="1"/>
</dbReference>
<name>L0GVQ3_9GAMM</name>
<dbReference type="RefSeq" id="WP_015280062.1">
    <property type="nucleotide sequence ID" value="NC_019940.1"/>
</dbReference>
<dbReference type="InterPro" id="IPR050768">
    <property type="entry name" value="UPF0353/GerABKA_families"/>
</dbReference>
<organism evidence="3 4">
    <name type="scientific">Thioflavicoccus mobilis 8321</name>
    <dbReference type="NCBI Taxonomy" id="765912"/>
    <lineage>
        <taxon>Bacteria</taxon>
        <taxon>Pseudomonadati</taxon>
        <taxon>Pseudomonadota</taxon>
        <taxon>Gammaproteobacteria</taxon>
        <taxon>Chromatiales</taxon>
        <taxon>Chromatiaceae</taxon>
        <taxon>Thioflavicoccus</taxon>
    </lineage>
</organism>
<proteinExistence type="predicted"/>
<dbReference type="eggNOG" id="COG2304">
    <property type="taxonomic scope" value="Bacteria"/>
</dbReference>
<evidence type="ECO:0000259" key="2">
    <source>
        <dbReference type="PROSITE" id="PS50234"/>
    </source>
</evidence>
<reference evidence="3 4" key="1">
    <citation type="submission" date="2011-09" db="EMBL/GenBank/DDBJ databases">
        <title>Complete sequence of chromosome of Thioflavicoccus mobilis 8321.</title>
        <authorList>
            <consortium name="US DOE Joint Genome Institute"/>
            <person name="Lucas S."/>
            <person name="Han J."/>
            <person name="Lapidus A."/>
            <person name="Cheng J.-F."/>
            <person name="Goodwin L."/>
            <person name="Pitluck S."/>
            <person name="Peters L."/>
            <person name="Ovchinnikova G."/>
            <person name="Lu M."/>
            <person name="Detter J.C."/>
            <person name="Han C."/>
            <person name="Tapia R."/>
            <person name="Land M."/>
            <person name="Hauser L."/>
            <person name="Kyrpides N."/>
            <person name="Ivanova N."/>
            <person name="Pagani I."/>
            <person name="Vogl K."/>
            <person name="Liu Z."/>
            <person name="Imhoff J."/>
            <person name="Thiel V."/>
            <person name="Frigaard N.-U."/>
            <person name="Bryant D."/>
            <person name="Woyke T."/>
        </authorList>
    </citation>
    <scope>NUCLEOTIDE SEQUENCE [LARGE SCALE GENOMIC DNA]</scope>
    <source>
        <strain evidence="3 4">8321</strain>
    </source>
</reference>
<sequence length="343" mass="37209">MADGGLHLAQPAWLWLLAALVPVALWRWRSAAKAARGPIHRYADAHLLPYLTGSREPAAGERWGRFLHWAAIWTLLVVALAGPRWDYAERPLFQSGDSLLVLLDISRSMQVDDVAPNRLARARQEVADLIRLNQELRLGLIAFASVPLVISPVSEDTAAIGNALPALSTDLPELPGSRLLPALARAETLLDGIPPEGARSILLISDGDFAEPGLAEKVADLAARGIHLHALGVGTAEGGQVPAPRGGWVLDREGRPVRSRLDAAQLRELAKAGDGLYEEATYRDDDSLAILSAAAASPVHASLSDERARIWNERFYLPVLIAMALLLAHFRPRAPRRRGPERP</sequence>
<gene>
    <name evidence="3" type="ORF">Thimo_1114</name>
</gene>
<keyword evidence="1" id="KW-0472">Membrane</keyword>
<dbReference type="InterPro" id="IPR036465">
    <property type="entry name" value="vWFA_dom_sf"/>
</dbReference>
<feature type="transmembrane region" description="Helical" evidence="1">
    <location>
        <begin position="12"/>
        <end position="28"/>
    </location>
</feature>
<dbReference type="KEGG" id="tmb:Thimo_1114"/>
<evidence type="ECO:0000256" key="1">
    <source>
        <dbReference type="SAM" id="Phobius"/>
    </source>
</evidence>
<feature type="transmembrane region" description="Helical" evidence="1">
    <location>
        <begin position="66"/>
        <end position="85"/>
    </location>
</feature>
<dbReference type="InterPro" id="IPR002035">
    <property type="entry name" value="VWF_A"/>
</dbReference>
<dbReference type="EMBL" id="CP003051">
    <property type="protein sequence ID" value="AGA89917.1"/>
    <property type="molecule type" value="Genomic_DNA"/>
</dbReference>
<dbReference type="STRING" id="765912.Thimo_1114"/>
<keyword evidence="1" id="KW-1133">Transmembrane helix</keyword>
<dbReference type="Gene3D" id="3.40.50.410">
    <property type="entry name" value="von Willebrand factor, type A domain"/>
    <property type="match status" value="1"/>
</dbReference>
<dbReference type="OrthoDB" id="9807628at2"/>
<dbReference type="HOGENOM" id="CLU_024570_1_0_6"/>
<dbReference type="PANTHER" id="PTHR22550:SF14">
    <property type="entry name" value="VWFA DOMAIN-CONTAINING PROTEIN"/>
    <property type="match status" value="1"/>
</dbReference>
<dbReference type="Pfam" id="PF13519">
    <property type="entry name" value="VWA_2"/>
    <property type="match status" value="1"/>
</dbReference>
<keyword evidence="1" id="KW-0812">Transmembrane</keyword>
<dbReference type="Proteomes" id="UP000010816">
    <property type="component" value="Chromosome"/>
</dbReference>
<accession>L0GVQ3</accession>
<feature type="domain" description="VWFA" evidence="2">
    <location>
        <begin position="98"/>
        <end position="299"/>
    </location>
</feature>